<dbReference type="PANTHER" id="PTHR47964:SF1">
    <property type="entry name" value="ATP-DEPENDENT DNA HELICASE HOMOLOG RECG, CHLOROPLASTIC"/>
    <property type="match status" value="1"/>
</dbReference>
<dbReference type="Pfam" id="PF00271">
    <property type="entry name" value="Helicase_C"/>
    <property type="match status" value="1"/>
</dbReference>
<protein>
    <recommendedName>
        <fullName evidence="2 15">ATP-dependent DNA helicase RecG</fullName>
        <ecNumber evidence="13 15">5.6.2.4</ecNumber>
    </recommendedName>
</protein>
<dbReference type="GO" id="GO:0003677">
    <property type="term" value="F:DNA binding"/>
    <property type="evidence" value="ECO:0007669"/>
    <property type="project" value="UniProtKB-KW"/>
</dbReference>
<dbReference type="GO" id="GO:0005524">
    <property type="term" value="F:ATP binding"/>
    <property type="evidence" value="ECO:0007669"/>
    <property type="project" value="UniProtKB-KW"/>
</dbReference>
<dbReference type="CDD" id="cd17992">
    <property type="entry name" value="DEXHc_RecG"/>
    <property type="match status" value="1"/>
</dbReference>
<comment type="catalytic activity">
    <reaction evidence="12 15">
        <text>Couples ATP hydrolysis with the unwinding of duplex DNA by translocating in the 3'-5' direction.</text>
        <dbReference type="EC" id="5.6.2.4"/>
    </reaction>
</comment>
<dbReference type="PANTHER" id="PTHR47964">
    <property type="entry name" value="ATP-DEPENDENT DNA HELICASE HOMOLOG RECG, CHLOROPLASTIC"/>
    <property type="match status" value="1"/>
</dbReference>
<comment type="similarity">
    <text evidence="1 15">Belongs to the helicase family. RecG subfamily.</text>
</comment>
<keyword evidence="8" id="KW-0238">DNA-binding</keyword>
<dbReference type="GO" id="GO:0006310">
    <property type="term" value="P:DNA recombination"/>
    <property type="evidence" value="ECO:0007669"/>
    <property type="project" value="UniProtKB-UniRule"/>
</dbReference>
<keyword evidence="3 15" id="KW-0547">Nucleotide-binding</keyword>
<dbReference type="GO" id="GO:0016887">
    <property type="term" value="F:ATP hydrolysis activity"/>
    <property type="evidence" value="ECO:0007669"/>
    <property type="project" value="RHEA"/>
</dbReference>
<dbReference type="EMBL" id="SELH01000021">
    <property type="protein sequence ID" value="TWP27805.1"/>
    <property type="molecule type" value="Genomic_DNA"/>
</dbReference>
<keyword evidence="11" id="KW-0413">Isomerase</keyword>
<proteinExistence type="inferred from homology"/>
<dbReference type="PROSITE" id="PS51192">
    <property type="entry name" value="HELICASE_ATP_BIND_1"/>
    <property type="match status" value="1"/>
</dbReference>
<dbReference type="CDD" id="cd04488">
    <property type="entry name" value="RecG_wedge_OBF"/>
    <property type="match status" value="1"/>
</dbReference>
<gene>
    <name evidence="18" type="primary">recG</name>
    <name evidence="18" type="ORF">ETU09_06835</name>
</gene>
<keyword evidence="10 15" id="KW-0234">DNA repair</keyword>
<evidence type="ECO:0000256" key="10">
    <source>
        <dbReference type="ARBA" id="ARBA00023204"/>
    </source>
</evidence>
<evidence type="ECO:0000256" key="4">
    <source>
        <dbReference type="ARBA" id="ARBA00022763"/>
    </source>
</evidence>
<dbReference type="OrthoDB" id="9804325at2"/>
<dbReference type="Proteomes" id="UP000319499">
    <property type="component" value="Unassembled WGS sequence"/>
</dbReference>
<comment type="catalytic activity">
    <reaction evidence="14 15">
        <text>ATP + H2O = ADP + phosphate + H(+)</text>
        <dbReference type="Rhea" id="RHEA:13065"/>
        <dbReference type="ChEBI" id="CHEBI:15377"/>
        <dbReference type="ChEBI" id="CHEBI:15378"/>
        <dbReference type="ChEBI" id="CHEBI:30616"/>
        <dbReference type="ChEBI" id="CHEBI:43474"/>
        <dbReference type="ChEBI" id="CHEBI:456216"/>
        <dbReference type="EC" id="5.6.2.4"/>
    </reaction>
</comment>
<dbReference type="InterPro" id="IPR045562">
    <property type="entry name" value="RecG_dom3_C"/>
</dbReference>
<dbReference type="GO" id="GO:0006281">
    <property type="term" value="P:DNA repair"/>
    <property type="evidence" value="ECO:0007669"/>
    <property type="project" value="UniProtKB-UniRule"/>
</dbReference>
<dbReference type="SMART" id="SM00487">
    <property type="entry name" value="DEXDc"/>
    <property type="match status" value="1"/>
</dbReference>
<dbReference type="InterPro" id="IPR011545">
    <property type="entry name" value="DEAD/DEAH_box_helicase_dom"/>
</dbReference>
<comment type="function">
    <text evidence="15">Plays a critical role in recombination and DNA repair. Helps process Holliday junction intermediates to mature products by catalyzing branch migration. Has replication fork regression activity, unwinds stalled or blocked replication forks to make a HJ that can be resolved. Has a DNA unwinding activity characteristic of a DNA helicase with 3'-5' polarity.</text>
</comment>
<evidence type="ECO:0000259" key="16">
    <source>
        <dbReference type="PROSITE" id="PS51192"/>
    </source>
</evidence>
<dbReference type="NCBIfam" id="NF008168">
    <property type="entry name" value="PRK10917.2-2"/>
    <property type="match status" value="1"/>
</dbReference>
<evidence type="ECO:0000256" key="1">
    <source>
        <dbReference type="ARBA" id="ARBA00007504"/>
    </source>
</evidence>
<dbReference type="InterPro" id="IPR012340">
    <property type="entry name" value="NA-bd_OB-fold"/>
</dbReference>
<evidence type="ECO:0000313" key="19">
    <source>
        <dbReference type="Proteomes" id="UP000319499"/>
    </source>
</evidence>
<organism evidence="18 19">
    <name type="scientific">Apibacter muscae</name>
    <dbReference type="NCBI Taxonomy" id="2509004"/>
    <lineage>
        <taxon>Bacteria</taxon>
        <taxon>Pseudomonadati</taxon>
        <taxon>Bacteroidota</taxon>
        <taxon>Flavobacteriia</taxon>
        <taxon>Flavobacteriales</taxon>
        <taxon>Weeksellaceae</taxon>
        <taxon>Apibacter</taxon>
    </lineage>
</organism>
<dbReference type="Gene3D" id="3.40.50.300">
    <property type="entry name" value="P-loop containing nucleotide triphosphate hydrolases"/>
    <property type="match status" value="2"/>
</dbReference>
<dbReference type="Pfam" id="PF00270">
    <property type="entry name" value="DEAD"/>
    <property type="match status" value="1"/>
</dbReference>
<dbReference type="PROSITE" id="PS51194">
    <property type="entry name" value="HELICASE_CTER"/>
    <property type="match status" value="1"/>
</dbReference>
<dbReference type="InterPro" id="IPR004609">
    <property type="entry name" value="ATP-dep_DNA_helicase_RecG"/>
</dbReference>
<dbReference type="Pfam" id="PF19833">
    <property type="entry name" value="RecG_dom3_C"/>
    <property type="match status" value="1"/>
</dbReference>
<dbReference type="InterPro" id="IPR047112">
    <property type="entry name" value="RecG/Mfd"/>
</dbReference>
<dbReference type="SUPFAM" id="SSF50249">
    <property type="entry name" value="Nucleic acid-binding proteins"/>
    <property type="match status" value="1"/>
</dbReference>
<reference evidence="18 19" key="1">
    <citation type="submission" date="2019-02" db="EMBL/GenBank/DDBJ databases">
        <title>Apibacter muscae sp. nov.: a novel member of the house fly microbiota.</title>
        <authorList>
            <person name="Park R."/>
        </authorList>
    </citation>
    <scope>NUCLEOTIDE SEQUENCE [LARGE SCALE GENOMIC DNA]</scope>
    <source>
        <strain evidence="18 19">AL1</strain>
    </source>
</reference>
<feature type="domain" description="Helicase ATP-binding" evidence="16">
    <location>
        <begin position="285"/>
        <end position="447"/>
    </location>
</feature>
<dbReference type="InterPro" id="IPR027417">
    <property type="entry name" value="P-loop_NTPase"/>
</dbReference>
<accession>A0A563DC57</accession>
<dbReference type="InterPro" id="IPR033454">
    <property type="entry name" value="RecG_wedge"/>
</dbReference>
<keyword evidence="9 15" id="KW-0233">DNA recombination</keyword>
<dbReference type="GO" id="GO:0043138">
    <property type="term" value="F:3'-5' DNA helicase activity"/>
    <property type="evidence" value="ECO:0007669"/>
    <property type="project" value="UniProtKB-EC"/>
</dbReference>
<dbReference type="AlphaFoldDB" id="A0A563DC57"/>
<dbReference type="NCBIfam" id="NF008165">
    <property type="entry name" value="PRK10917.1-3"/>
    <property type="match status" value="1"/>
</dbReference>
<evidence type="ECO:0000256" key="6">
    <source>
        <dbReference type="ARBA" id="ARBA00022806"/>
    </source>
</evidence>
<evidence type="ECO:0000256" key="9">
    <source>
        <dbReference type="ARBA" id="ARBA00023172"/>
    </source>
</evidence>
<dbReference type="InterPro" id="IPR001650">
    <property type="entry name" value="Helicase_C-like"/>
</dbReference>
<evidence type="ECO:0000256" key="11">
    <source>
        <dbReference type="ARBA" id="ARBA00023235"/>
    </source>
</evidence>
<dbReference type="Pfam" id="PF17191">
    <property type="entry name" value="RecG_wedge"/>
    <property type="match status" value="1"/>
</dbReference>
<evidence type="ECO:0000256" key="12">
    <source>
        <dbReference type="ARBA" id="ARBA00034617"/>
    </source>
</evidence>
<comment type="caution">
    <text evidence="18">The sequence shown here is derived from an EMBL/GenBank/DDBJ whole genome shotgun (WGS) entry which is preliminary data.</text>
</comment>
<dbReference type="SUPFAM" id="SSF52540">
    <property type="entry name" value="P-loop containing nucleoside triphosphate hydrolases"/>
    <property type="match status" value="2"/>
</dbReference>
<keyword evidence="5 15" id="KW-0378">Hydrolase</keyword>
<evidence type="ECO:0000256" key="3">
    <source>
        <dbReference type="ARBA" id="ARBA00022741"/>
    </source>
</evidence>
<evidence type="ECO:0000259" key="17">
    <source>
        <dbReference type="PROSITE" id="PS51194"/>
    </source>
</evidence>
<evidence type="ECO:0000256" key="7">
    <source>
        <dbReference type="ARBA" id="ARBA00022840"/>
    </source>
</evidence>
<feature type="domain" description="Helicase C-terminal" evidence="17">
    <location>
        <begin position="479"/>
        <end position="628"/>
    </location>
</feature>
<dbReference type="SMART" id="SM00490">
    <property type="entry name" value="HELICc"/>
    <property type="match status" value="1"/>
</dbReference>
<evidence type="ECO:0000256" key="5">
    <source>
        <dbReference type="ARBA" id="ARBA00022801"/>
    </source>
</evidence>
<dbReference type="EC" id="5.6.2.4" evidence="13 15"/>
<dbReference type="Gene3D" id="2.40.50.140">
    <property type="entry name" value="Nucleic acid-binding proteins"/>
    <property type="match status" value="1"/>
</dbReference>
<keyword evidence="6 15" id="KW-0347">Helicase</keyword>
<keyword evidence="7 15" id="KW-0067">ATP-binding</keyword>
<evidence type="ECO:0000256" key="8">
    <source>
        <dbReference type="ARBA" id="ARBA00023125"/>
    </source>
</evidence>
<dbReference type="RefSeq" id="WP_146292786.1">
    <property type="nucleotide sequence ID" value="NZ_SELH01000021.1"/>
</dbReference>
<dbReference type="NCBIfam" id="TIGR00643">
    <property type="entry name" value="recG"/>
    <property type="match status" value="1"/>
</dbReference>
<sequence>MDELSLNTPIEYLNGLGTEKAKLIKSHLNIYTCEDFLNYFPFRYIDKSKIYLVSQINNSSTIEIQLKGRIIDIKEKVLKKRKTLSAIFEDSSGKIELVWFKYTNWFMDSIPLNVEVLIFGKINKFNGLLTMAHPEVEKFSEVNFKNVALDPVYSNSLKIQKRGINQRFIKKIIKEILDKLKSKIFENFSEPIIKNFRLISRVEAYQEIHFPTNYINLQKAEYRIKFEEIFFFQLGLSLQKLYRKSTIPGTPFPKVGNYFNNFYTNHLPFPLTSAQKKVIKEIRNDLKKNVQMNRLLQGDVGSGKTIVALLCMLLAMDNNFQACMLAPTEILITQHYNSIVSLLKDFDITIELLTGSTTSAKRKQIFNDLESGKLNILLGTHAILEDKVKFKKLSLAIVDEQHRFGVEQRSKLWKKNTIPPHILVMTATPIPRTLAMSYYSDLDVSIIDELPQGRKPIKTFYKMDSDRLAVFGFVKEQIKIGRQVYFVYPLIEESEVLNYKDLMDGYESITRSFPMPEYQVSIVHGKMNKIDRDFEMNRFLNGETQIMVATTVIEVGVNVPNATVMVIESAEKFGLSQLHQLRGRVGRGFDQSYCILMIKSELSPEAQKRILTMCETNDGFKIAEADLEIRGPGNILGTQQSGNIEFKKINLLQDKDIVSLSKSCIDHLLLEDPKLQLIKNEPIKNFFIKNYKNKFQWSIIS</sequence>
<evidence type="ECO:0000256" key="15">
    <source>
        <dbReference type="RuleBase" id="RU363016"/>
    </source>
</evidence>
<name>A0A563DC57_9FLAO</name>
<evidence type="ECO:0000313" key="18">
    <source>
        <dbReference type="EMBL" id="TWP27805.1"/>
    </source>
</evidence>
<dbReference type="InterPro" id="IPR014001">
    <property type="entry name" value="Helicase_ATP-bd"/>
</dbReference>
<evidence type="ECO:0000256" key="14">
    <source>
        <dbReference type="ARBA" id="ARBA00048988"/>
    </source>
</evidence>
<keyword evidence="19" id="KW-1185">Reference proteome</keyword>
<evidence type="ECO:0000256" key="2">
    <source>
        <dbReference type="ARBA" id="ARBA00017846"/>
    </source>
</evidence>
<evidence type="ECO:0000256" key="13">
    <source>
        <dbReference type="ARBA" id="ARBA00034808"/>
    </source>
</evidence>
<keyword evidence="4 15" id="KW-0227">DNA damage</keyword>